<dbReference type="EMBL" id="VCHE01000001">
    <property type="protein sequence ID" value="KAB2581297.1"/>
    <property type="molecule type" value="Genomic_DNA"/>
</dbReference>
<evidence type="ECO:0000313" key="1">
    <source>
        <dbReference type="EMBL" id="KAB2581297.1"/>
    </source>
</evidence>
<protein>
    <submittedName>
        <fullName evidence="1">Uncharacterized protein</fullName>
    </submittedName>
</protein>
<sequence>MAKRKPHRYINACLLNPHPVMTVNDNGVHGHLHPRIQIRMSLHGRSPTMLTNKVNGSFPFARGRFPHRAIRKATPHLHTLRSIRRAENIKTWLHRNLPAQARASHVKTMMARNATDPSVVKKLFGVASASEYFSCWRTNSCR</sequence>
<gene>
    <name evidence="1" type="ORF">DBV05_g91</name>
</gene>
<evidence type="ECO:0000313" key="2">
    <source>
        <dbReference type="Proteomes" id="UP000325902"/>
    </source>
</evidence>
<reference evidence="1 2" key="1">
    <citation type="journal article" date="2019" name="Sci. Rep.">
        <title>A multi-omics analysis of the grapevine pathogen Lasiodiplodia theobromae reveals that temperature affects the expression of virulence- and pathogenicity-related genes.</title>
        <authorList>
            <person name="Felix C."/>
            <person name="Meneses R."/>
            <person name="Goncalves M.F.M."/>
            <person name="Tilleman L."/>
            <person name="Duarte A.S."/>
            <person name="Jorrin-Novo J.V."/>
            <person name="Van de Peer Y."/>
            <person name="Deforce D."/>
            <person name="Van Nieuwerburgh F."/>
            <person name="Esteves A.C."/>
            <person name="Alves A."/>
        </authorList>
    </citation>
    <scope>NUCLEOTIDE SEQUENCE [LARGE SCALE GENOMIC DNA]</scope>
    <source>
        <strain evidence="1 2">LA-SOL3</strain>
    </source>
</reference>
<proteinExistence type="predicted"/>
<keyword evidence="2" id="KW-1185">Reference proteome</keyword>
<accession>A0A5N5DU64</accession>
<organism evidence="1 2">
    <name type="scientific">Lasiodiplodia theobromae</name>
    <dbReference type="NCBI Taxonomy" id="45133"/>
    <lineage>
        <taxon>Eukaryota</taxon>
        <taxon>Fungi</taxon>
        <taxon>Dikarya</taxon>
        <taxon>Ascomycota</taxon>
        <taxon>Pezizomycotina</taxon>
        <taxon>Dothideomycetes</taxon>
        <taxon>Dothideomycetes incertae sedis</taxon>
        <taxon>Botryosphaeriales</taxon>
        <taxon>Botryosphaeriaceae</taxon>
        <taxon>Lasiodiplodia</taxon>
    </lineage>
</organism>
<dbReference type="AlphaFoldDB" id="A0A5N5DU64"/>
<name>A0A5N5DU64_9PEZI</name>
<comment type="caution">
    <text evidence="1">The sequence shown here is derived from an EMBL/GenBank/DDBJ whole genome shotgun (WGS) entry which is preliminary data.</text>
</comment>
<dbReference type="Proteomes" id="UP000325902">
    <property type="component" value="Unassembled WGS sequence"/>
</dbReference>